<gene>
    <name evidence="2" type="ORF">SAMN02982931_01829</name>
</gene>
<dbReference type="EMBL" id="FMXQ01000003">
    <property type="protein sequence ID" value="SDB23858.1"/>
    <property type="molecule type" value="Genomic_DNA"/>
</dbReference>
<dbReference type="NCBIfam" id="TIGR02401">
    <property type="entry name" value="trehalose_TreY"/>
    <property type="match status" value="1"/>
</dbReference>
<dbReference type="GO" id="GO:0047470">
    <property type="term" value="F:(1,4)-alpha-D-glucan 1-alpha-D-glucosylmutase activity"/>
    <property type="evidence" value="ECO:0007669"/>
    <property type="project" value="TreeGrafter"/>
</dbReference>
<dbReference type="CDD" id="cd11336">
    <property type="entry name" value="AmyAc_MTSase"/>
    <property type="match status" value="1"/>
</dbReference>
<dbReference type="Proteomes" id="UP000199071">
    <property type="component" value="Unassembled WGS sequence"/>
</dbReference>
<dbReference type="AlphaFoldDB" id="A0A1G6BTB7"/>
<sequence length="939" mass="103679">MNEQDLAANGETPPTPRATYRLQFSSGFGFRDAAALAPYLAGLGVSHVYASPYMKARPGSSHGYDIVDHNALNAELGSPEDLAAMVAAFKANGLGQIVDFVPNHMGVGGADNAWWLDTLEWGPDSPFAGYFDIDWDSDRAHLKGKLLIPFLGDQYGAVLEAGDLALRFDPEGGDFAVWAYGTHKLPICPLHYQTILGQDHPALERLGDAFAGLPNYRPHVIRRAGDLKADLARLVAGEPEVGEAVDAAVAALNGTPGDPASFGGLHDLIQQQHWRAAFFGVAADDINYRRFFNINELAGLRMEQPELFDLTHRFVLEKIADGTLDGLRIDHIDGLLDPKGYCIRLREAAARPFYLVVEKILARHEHLRDDWPIEGTTGYEFANLVGGLFVDPASEGAFDRLYSGFTGATRAFEDIVRDCKIRIMTTEMASELNVLARDAGRIARSNWKSCDFTNNILHMGLKEIVARFPVYRTYIDGSTPDEADRRDIDWAITQARRSEDAPDGTVFDFLHALLTTDLVAEPRSGYSRQAVVHFAMKVQQYSGPVMAKGLEDTAFYRYNRLVSLNEVGGHPEHFGTAVAAFHRANQDRGARWPHAMLSTSTHDTKRGEDTRARLHVLSEMPEEWERHIQSWSRVVRARRGEVEGTAPPDHNDEYLLYQLLLGAWPVELTEVDNLDAKAVADFATRVEGAMIKSVREAKVHSSWTAPNQDYEEALVSFLRDCLDTTRTNPFLDSFRPFQARIARLGMINSLSQTLAKLTVPGMPDLYQGSELWELSLVDPDNRRPVDYELRRRLVADVEAMAGDADAMGGLVERWKDGAVKLAVTRIVLALRREKPALFAEGGYEALEVSGARAEHACAFARDHDGDHVVVAFPRLVAALEDGEGWGDTTISLPEDAAGRRWRNAFTGRAVDVIAQDGGPAVRAEAILSAFPVALLVADD</sequence>
<feature type="domain" description="Glycosyl hydrolase family 13 catalytic" evidence="1">
    <location>
        <begin position="24"/>
        <end position="301"/>
    </location>
</feature>
<dbReference type="PANTHER" id="PTHR10357">
    <property type="entry name" value="ALPHA-AMYLASE FAMILY MEMBER"/>
    <property type="match status" value="1"/>
</dbReference>
<reference evidence="2 3" key="1">
    <citation type="submission" date="2016-10" db="EMBL/GenBank/DDBJ databases">
        <authorList>
            <person name="de Groot N.N."/>
        </authorList>
    </citation>
    <scope>NUCLEOTIDE SEQUENCE [LARGE SCALE GENOMIC DNA]</scope>
    <source>
        <strain evidence="2 3">ATCC 35022</strain>
    </source>
</reference>
<dbReference type="InterPro" id="IPR012767">
    <property type="entry name" value="Trehalose_TreY"/>
</dbReference>
<dbReference type="RefSeq" id="WP_090876098.1">
    <property type="nucleotide sequence ID" value="NZ_FMXQ01000003.1"/>
</dbReference>
<accession>A0A1G6BTB7</accession>
<dbReference type="GO" id="GO:0005992">
    <property type="term" value="P:trehalose biosynthetic process"/>
    <property type="evidence" value="ECO:0007669"/>
    <property type="project" value="TreeGrafter"/>
</dbReference>
<dbReference type="InterPro" id="IPR006047">
    <property type="entry name" value="GH13_cat_dom"/>
</dbReference>
<protein>
    <submittedName>
        <fullName evidence="2">Maltooligosyl trehalose synthase</fullName>
    </submittedName>
</protein>
<dbReference type="InterPro" id="IPR017853">
    <property type="entry name" value="GH"/>
</dbReference>
<name>A0A1G6BTB7_9HYPH</name>
<dbReference type="SUPFAM" id="SSF51445">
    <property type="entry name" value="(Trans)glycosidases"/>
    <property type="match status" value="1"/>
</dbReference>
<evidence type="ECO:0000313" key="2">
    <source>
        <dbReference type="EMBL" id="SDB23858.1"/>
    </source>
</evidence>
<dbReference type="STRING" id="665467.SAMN02982931_01829"/>
<dbReference type="Gene3D" id="3.20.20.80">
    <property type="entry name" value="Glycosidases"/>
    <property type="match status" value="4"/>
</dbReference>
<dbReference type="GO" id="GO:0030980">
    <property type="term" value="P:alpha-glucan catabolic process"/>
    <property type="evidence" value="ECO:0007669"/>
    <property type="project" value="TreeGrafter"/>
</dbReference>
<dbReference type="Pfam" id="PF00128">
    <property type="entry name" value="Alpha-amylase"/>
    <property type="match status" value="1"/>
</dbReference>
<organism evidence="2 3">
    <name type="scientific">Bauldia litoralis</name>
    <dbReference type="NCBI Taxonomy" id="665467"/>
    <lineage>
        <taxon>Bacteria</taxon>
        <taxon>Pseudomonadati</taxon>
        <taxon>Pseudomonadota</taxon>
        <taxon>Alphaproteobacteria</taxon>
        <taxon>Hyphomicrobiales</taxon>
        <taxon>Kaistiaceae</taxon>
        <taxon>Bauldia</taxon>
    </lineage>
</organism>
<dbReference type="PANTHER" id="PTHR10357:SF216">
    <property type="entry name" value="MALTOOLIGOSYL TREHALOSE SYNTHASE-RELATED"/>
    <property type="match status" value="1"/>
</dbReference>
<proteinExistence type="predicted"/>
<dbReference type="OrthoDB" id="9761577at2"/>
<evidence type="ECO:0000259" key="1">
    <source>
        <dbReference type="SMART" id="SM00642"/>
    </source>
</evidence>
<evidence type="ECO:0000313" key="3">
    <source>
        <dbReference type="Proteomes" id="UP000199071"/>
    </source>
</evidence>
<dbReference type="SMART" id="SM00642">
    <property type="entry name" value="Aamy"/>
    <property type="match status" value="1"/>
</dbReference>
<keyword evidence="3" id="KW-1185">Reference proteome</keyword>